<proteinExistence type="predicted"/>
<comment type="caution">
    <text evidence="2">The sequence shown here is derived from an EMBL/GenBank/DDBJ whole genome shotgun (WGS) entry which is preliminary data.</text>
</comment>
<evidence type="ECO:0000313" key="3">
    <source>
        <dbReference type="Proteomes" id="UP000809621"/>
    </source>
</evidence>
<keyword evidence="3" id="KW-1185">Reference proteome</keyword>
<dbReference type="EMBL" id="JAFEUM010000011">
    <property type="protein sequence ID" value="MBM7038440.1"/>
    <property type="molecule type" value="Genomic_DNA"/>
</dbReference>
<reference evidence="2 3" key="1">
    <citation type="submission" date="2021-02" db="EMBL/GenBank/DDBJ databases">
        <authorList>
            <person name="Park J.-S."/>
        </authorList>
    </citation>
    <scope>NUCLEOTIDE SEQUENCE [LARGE SCALE GENOMIC DNA]</scope>
    <source>
        <strain evidence="2 3">188UL20-2</strain>
    </source>
</reference>
<gene>
    <name evidence="2" type="ORF">JQC93_18830</name>
</gene>
<feature type="chain" id="PRO_5047289839" evidence="1">
    <location>
        <begin position="17"/>
        <end position="179"/>
    </location>
</feature>
<organism evidence="2 3">
    <name type="scientific">Vibrio ulleungensis</name>
    <dbReference type="NCBI Taxonomy" id="2807619"/>
    <lineage>
        <taxon>Bacteria</taxon>
        <taxon>Pseudomonadati</taxon>
        <taxon>Pseudomonadota</taxon>
        <taxon>Gammaproteobacteria</taxon>
        <taxon>Vibrionales</taxon>
        <taxon>Vibrionaceae</taxon>
        <taxon>Vibrio</taxon>
    </lineage>
</organism>
<dbReference type="Proteomes" id="UP000809621">
    <property type="component" value="Unassembled WGS sequence"/>
</dbReference>
<accession>A0ABS2HLS1</accession>
<protein>
    <submittedName>
        <fullName evidence="2">Uncharacterized protein</fullName>
    </submittedName>
</protein>
<evidence type="ECO:0000256" key="1">
    <source>
        <dbReference type="SAM" id="SignalP"/>
    </source>
</evidence>
<name>A0ABS2HLS1_9VIBR</name>
<feature type="signal peptide" evidence="1">
    <location>
        <begin position="1"/>
        <end position="16"/>
    </location>
</feature>
<sequence>MKWMISLLLCSSPATASEWFWQEVAALSDQTMSNVRGGFALDIGQINIGISVTGSVDGTRLLNSHIANLTIANGKLLGSKELSNTIQLLQVGDGNFATISSSIEGTQGEDENLPQANANQLTSIVKPHPVIGNIIQNTADGRHIELTTMVDIEANVSTLIDREALRAQIRDSIRINLGQ</sequence>
<keyword evidence="1" id="KW-0732">Signal</keyword>
<evidence type="ECO:0000313" key="2">
    <source>
        <dbReference type="EMBL" id="MBM7038440.1"/>
    </source>
</evidence>